<organism evidence="3 4">
    <name type="scientific">Pseudomonas putida</name>
    <name type="common">Arthrobacter siderocapsulatus</name>
    <dbReference type="NCBI Taxonomy" id="303"/>
    <lineage>
        <taxon>Bacteria</taxon>
        <taxon>Pseudomonadati</taxon>
        <taxon>Pseudomonadota</taxon>
        <taxon>Gammaproteobacteria</taxon>
        <taxon>Pseudomonadales</taxon>
        <taxon>Pseudomonadaceae</taxon>
        <taxon>Pseudomonas</taxon>
    </lineage>
</organism>
<dbReference type="Proteomes" id="UP000637061">
    <property type="component" value="Unassembled WGS sequence"/>
</dbReference>
<feature type="domain" description="Rhamnogalacturonase A/B/Epimerase-like pectate lyase" evidence="2">
    <location>
        <begin position="79"/>
        <end position="157"/>
    </location>
</feature>
<dbReference type="EMBL" id="JAEHTE010000076">
    <property type="protein sequence ID" value="MBI6888301.1"/>
    <property type="molecule type" value="Genomic_DNA"/>
</dbReference>
<reference evidence="3" key="1">
    <citation type="submission" date="2020-12" db="EMBL/GenBank/DDBJ databases">
        <title>Enhanced detection system for hospital associated transmission using whole genome sequencing surveillance.</title>
        <authorList>
            <person name="Harrison L.H."/>
            <person name="Van Tyne D."/>
            <person name="Marsh J.W."/>
            <person name="Griffith M.P."/>
            <person name="Snyder D.J."/>
            <person name="Cooper V.S."/>
            <person name="Mustapha M."/>
        </authorList>
    </citation>
    <scope>NUCLEOTIDE SEQUENCE</scope>
    <source>
        <strain evidence="3">PSB00042</strain>
    </source>
</reference>
<feature type="signal peptide" evidence="1">
    <location>
        <begin position="1"/>
        <end position="22"/>
    </location>
</feature>
<dbReference type="RefSeq" id="WP_198748314.1">
    <property type="nucleotide sequence ID" value="NZ_JAEHTE010000076.1"/>
</dbReference>
<dbReference type="InterPro" id="IPR012334">
    <property type="entry name" value="Pectin_lyas_fold"/>
</dbReference>
<feature type="chain" id="PRO_5034759112" description="Rhamnogalacturonase A/B/Epimerase-like pectate lyase domain-containing protein" evidence="1">
    <location>
        <begin position="23"/>
        <end position="662"/>
    </location>
</feature>
<dbReference type="PROSITE" id="PS51318">
    <property type="entry name" value="TAT"/>
    <property type="match status" value="1"/>
</dbReference>
<proteinExistence type="predicted"/>
<gene>
    <name evidence="3" type="ORF">JEU22_30750</name>
</gene>
<protein>
    <recommendedName>
        <fullName evidence="2">Rhamnogalacturonase A/B/Epimerase-like pectate lyase domain-containing protein</fullName>
    </recommendedName>
</protein>
<sequence>MVSRRKILKLSALGSVSFAAPAAYSASKMDVDACAGMDSISDSEFRYKLGGVAGAEFVGYRASSTGIGRTLFEHLSDFYVSVKDYGAVGDGLVDDTEAILKAVEFLRSRKIGGIIWYPAGTYVTSRSIPLDSLIHHQGAGRGACKVVAAPGSNTDVFKTREFDRLMGGRGDISNAPYAFSIKDMTIEGNYLDLGRGKTWRNSDEIINASGSGIKIFGSAFDIDVEIYNVASNALYVEGCGAFSENQEHASRIKITGRISGKEGIIFRGPGDIYFEYVVFGLTGLLPYSQRRTATNNFSEIYEGESIDGLVLDNSPPFTGHAELGFVHLYANNYGYGVRTRGVNRFNVGHVVSENSRGGYYFGEGAHGVIGILESRANGRAPDSFEGPDFEPKPDVVVNNGHIWQLTGQMRVYRYRPSRDLADYSIQIMGSGNNLTITYAAQLQGDFVPLEAGFLKITGNNNVIRFQALRVRGNGVCVSGETNRVDGVIDTVYSGVAFIRDGSRAFGNIVDIAAAGLTADSVGFRSVGVVANERIKLVLSGADGYKAFAGDPMVVMNRAGSWDISAGFGNMINGKSTEDYIDVSIPTTSLSGDVVVPHNFLYAPSAAQVSISLRFSGGVPDQFLTVGVRDDVPNKPSDTQVVLAYKWSAIPVTGAVNCTVHIR</sequence>
<dbReference type="InterPro" id="IPR006311">
    <property type="entry name" value="TAT_signal"/>
</dbReference>
<evidence type="ECO:0000313" key="3">
    <source>
        <dbReference type="EMBL" id="MBI6888301.1"/>
    </source>
</evidence>
<dbReference type="AlphaFoldDB" id="A0A8I1EML6"/>
<dbReference type="SUPFAM" id="SSF51126">
    <property type="entry name" value="Pectin lyase-like"/>
    <property type="match status" value="1"/>
</dbReference>
<dbReference type="Gene3D" id="2.160.20.10">
    <property type="entry name" value="Single-stranded right-handed beta-helix, Pectin lyase-like"/>
    <property type="match status" value="1"/>
</dbReference>
<accession>A0A8I1EML6</accession>
<name>A0A8I1EML6_PSEPU</name>
<dbReference type="InterPro" id="IPR024535">
    <property type="entry name" value="RHGA/B-epi-like_pectate_lyase"/>
</dbReference>
<evidence type="ECO:0000256" key="1">
    <source>
        <dbReference type="SAM" id="SignalP"/>
    </source>
</evidence>
<dbReference type="InterPro" id="IPR011050">
    <property type="entry name" value="Pectin_lyase_fold/virulence"/>
</dbReference>
<evidence type="ECO:0000313" key="4">
    <source>
        <dbReference type="Proteomes" id="UP000637061"/>
    </source>
</evidence>
<keyword evidence="1" id="KW-0732">Signal</keyword>
<evidence type="ECO:0000259" key="2">
    <source>
        <dbReference type="Pfam" id="PF12708"/>
    </source>
</evidence>
<dbReference type="Pfam" id="PF12708">
    <property type="entry name" value="Pect-lyase_RHGA_epim"/>
    <property type="match status" value="1"/>
</dbReference>
<comment type="caution">
    <text evidence="3">The sequence shown here is derived from an EMBL/GenBank/DDBJ whole genome shotgun (WGS) entry which is preliminary data.</text>
</comment>